<evidence type="ECO:0000313" key="3">
    <source>
        <dbReference type="Proteomes" id="UP000245956"/>
    </source>
</evidence>
<proteinExistence type="predicted"/>
<dbReference type="Proteomes" id="UP000245956">
    <property type="component" value="Unassembled WGS sequence"/>
</dbReference>
<dbReference type="EMBL" id="LCWV01000105">
    <property type="protein sequence ID" value="PWI64054.1"/>
    <property type="molecule type" value="Genomic_DNA"/>
</dbReference>
<accession>A0A2U3DP83</accession>
<dbReference type="AlphaFoldDB" id="A0A2U3DP83"/>
<sequence length="337" mass="37681">MKTKSGKIAYSSKREAFWAAFERAPEARHLPSKQGSTIDLTGTLLTHAKLYVFADRYEILKLMELSLFYLHDALIHIQSTDSLDGTVQLIEYGFAKDNPDALKDLVLQAMRALRSVLNSLSWTVASDAAGTGQHLITQFQPLVALELEEAHGLPLLHMGHNRVPNQLRSLRMQRAIRAWYPDGIVRSITVVTALPALAHALPMLRFWTVRQTADSGVGDAMVNSQKGRGWRKPRDPKQTNGWIRSYTPGGAEERPTLKRRSWMMQAEARGHSFATLVAIDRVSAAWAVITRCRCFRRAATASTATHTTLVRNDPGMASRVPQRLYDNIAMVGFIHDV</sequence>
<evidence type="ECO:0000256" key="1">
    <source>
        <dbReference type="SAM" id="MobiDB-lite"/>
    </source>
</evidence>
<evidence type="ECO:0000313" key="2">
    <source>
        <dbReference type="EMBL" id="PWI64054.1"/>
    </source>
</evidence>
<gene>
    <name evidence="2" type="ORF">PCL_00032</name>
</gene>
<reference evidence="2 3" key="1">
    <citation type="journal article" date="2016" name="Front. Microbiol.">
        <title>Genome and transcriptome sequences reveal the specific parasitism of the nematophagous Purpureocillium lilacinum 36-1.</title>
        <authorList>
            <person name="Xie J."/>
            <person name="Li S."/>
            <person name="Mo C."/>
            <person name="Xiao X."/>
            <person name="Peng D."/>
            <person name="Wang G."/>
            <person name="Xiao Y."/>
        </authorList>
    </citation>
    <scope>NUCLEOTIDE SEQUENCE [LARGE SCALE GENOMIC DNA]</scope>
    <source>
        <strain evidence="2 3">36-1</strain>
    </source>
</reference>
<name>A0A2U3DP83_PURLI</name>
<comment type="caution">
    <text evidence="2">The sequence shown here is derived from an EMBL/GenBank/DDBJ whole genome shotgun (WGS) entry which is preliminary data.</text>
</comment>
<feature type="region of interest" description="Disordered" evidence="1">
    <location>
        <begin position="218"/>
        <end position="254"/>
    </location>
</feature>
<organism evidence="2 3">
    <name type="scientific">Purpureocillium lilacinum</name>
    <name type="common">Paecilomyces lilacinus</name>
    <dbReference type="NCBI Taxonomy" id="33203"/>
    <lineage>
        <taxon>Eukaryota</taxon>
        <taxon>Fungi</taxon>
        <taxon>Dikarya</taxon>
        <taxon>Ascomycota</taxon>
        <taxon>Pezizomycotina</taxon>
        <taxon>Sordariomycetes</taxon>
        <taxon>Hypocreomycetidae</taxon>
        <taxon>Hypocreales</taxon>
        <taxon>Ophiocordycipitaceae</taxon>
        <taxon>Purpureocillium</taxon>
    </lineage>
</organism>
<protein>
    <submittedName>
        <fullName evidence="2">Uncharacterized protein</fullName>
    </submittedName>
</protein>